<evidence type="ECO:0000256" key="1">
    <source>
        <dbReference type="ARBA" id="ARBA00005361"/>
    </source>
</evidence>
<dbReference type="Proteomes" id="UP001249851">
    <property type="component" value="Unassembled WGS sequence"/>
</dbReference>
<name>A0AAD9PZB8_ACRCE</name>
<gene>
    <name evidence="3" type="ORF">P5673_027625</name>
</gene>
<feature type="compositionally biased region" description="Polar residues" evidence="2">
    <location>
        <begin position="265"/>
        <end position="278"/>
    </location>
</feature>
<keyword evidence="4" id="KW-1185">Reference proteome</keyword>
<evidence type="ECO:0000313" key="3">
    <source>
        <dbReference type="EMBL" id="KAK2551440.1"/>
    </source>
</evidence>
<feature type="region of interest" description="Disordered" evidence="2">
    <location>
        <begin position="114"/>
        <end position="157"/>
    </location>
</feature>
<feature type="compositionally biased region" description="Basic and acidic residues" evidence="2">
    <location>
        <begin position="231"/>
        <end position="240"/>
    </location>
</feature>
<comment type="caution">
    <text evidence="3">The sequence shown here is derived from an EMBL/GenBank/DDBJ whole genome shotgun (WGS) entry which is preliminary data.</text>
</comment>
<accession>A0AAD9PZB8</accession>
<dbReference type="GO" id="GO:0007018">
    <property type="term" value="P:microtubule-based movement"/>
    <property type="evidence" value="ECO:0007669"/>
    <property type="project" value="TreeGrafter"/>
</dbReference>
<dbReference type="PANTHER" id="PTHR21255:SF65">
    <property type="entry name" value="TCTEX1 DOMAIN-CONTAINING PROTEIN 2"/>
    <property type="match status" value="1"/>
</dbReference>
<dbReference type="Pfam" id="PF03645">
    <property type="entry name" value="Tctex-1"/>
    <property type="match status" value="1"/>
</dbReference>
<dbReference type="AlphaFoldDB" id="A0AAD9PZB8"/>
<evidence type="ECO:0000313" key="4">
    <source>
        <dbReference type="Proteomes" id="UP001249851"/>
    </source>
</evidence>
<reference evidence="3" key="2">
    <citation type="journal article" date="2023" name="Science">
        <title>Genomic signatures of disease resistance in endangered staghorn corals.</title>
        <authorList>
            <person name="Vollmer S.V."/>
            <person name="Selwyn J.D."/>
            <person name="Despard B.A."/>
            <person name="Roesel C.L."/>
        </authorList>
    </citation>
    <scope>NUCLEOTIDE SEQUENCE</scope>
    <source>
        <strain evidence="3">K2</strain>
    </source>
</reference>
<organism evidence="3 4">
    <name type="scientific">Acropora cervicornis</name>
    <name type="common">Staghorn coral</name>
    <dbReference type="NCBI Taxonomy" id="6130"/>
    <lineage>
        <taxon>Eukaryota</taxon>
        <taxon>Metazoa</taxon>
        <taxon>Cnidaria</taxon>
        <taxon>Anthozoa</taxon>
        <taxon>Hexacorallia</taxon>
        <taxon>Scleractinia</taxon>
        <taxon>Astrocoeniina</taxon>
        <taxon>Acroporidae</taxon>
        <taxon>Acropora</taxon>
    </lineage>
</organism>
<dbReference type="GO" id="GO:0005737">
    <property type="term" value="C:cytoplasm"/>
    <property type="evidence" value="ECO:0007669"/>
    <property type="project" value="TreeGrafter"/>
</dbReference>
<protein>
    <submittedName>
        <fullName evidence="3">Dynein light chain Tctex-type 5-B</fullName>
    </submittedName>
</protein>
<feature type="compositionally biased region" description="Polar residues" evidence="2">
    <location>
        <begin position="122"/>
        <end position="150"/>
    </location>
</feature>
<dbReference type="PANTHER" id="PTHR21255">
    <property type="entry name" value="T-COMPLEX-ASSOCIATED-TESTIS-EXPRESSED 1/ DYNEIN LIGHT CHAIN"/>
    <property type="match status" value="1"/>
</dbReference>
<feature type="region of interest" description="Disordered" evidence="2">
    <location>
        <begin position="225"/>
        <end position="297"/>
    </location>
</feature>
<dbReference type="GO" id="GO:0045505">
    <property type="term" value="F:dynein intermediate chain binding"/>
    <property type="evidence" value="ECO:0007669"/>
    <property type="project" value="TreeGrafter"/>
</dbReference>
<dbReference type="CDD" id="cd21451">
    <property type="entry name" value="DLC-like_TCTEX1D"/>
    <property type="match status" value="1"/>
</dbReference>
<dbReference type="EMBL" id="JARQWQ010000097">
    <property type="protein sequence ID" value="KAK2551440.1"/>
    <property type="molecule type" value="Genomic_DNA"/>
</dbReference>
<comment type="similarity">
    <text evidence="1">Belongs to the dynein light chain Tctex-type family.</text>
</comment>
<dbReference type="GO" id="GO:0005868">
    <property type="term" value="C:cytoplasmic dynein complex"/>
    <property type="evidence" value="ECO:0007669"/>
    <property type="project" value="TreeGrafter"/>
</dbReference>
<dbReference type="Gene3D" id="3.30.1140.40">
    <property type="entry name" value="Tctex-1"/>
    <property type="match status" value="1"/>
</dbReference>
<dbReference type="InterPro" id="IPR005334">
    <property type="entry name" value="Tctex-1-like"/>
</dbReference>
<proteinExistence type="inferred from homology"/>
<sequence length="417" mass="46178">MSVHRPISDKEASTGKGYPIIIIEPSDLQAKLSTVQMSPSLAFDSGPACELKPHELDLKNLPVPDSPELDDSLRNLLMETRIVSGGTVNEDNDDSISEISACSSVVTLETVDEGDLGGPSILSRQTTSKSSSGAKPSWTSETASCFQSSFETEEEDGRKIMKKPAKKISDLFTFNMSNFGIYEENDESKQSSASAAGERRRKLSITRRISPLSLHGLFAGNTSASISKQESVGEKAETTKKTRKLSLTMFNKPSTEKERKRRNTDPQLSSNHQDTNIMENEENKSQENTALVRKESQTKPVAEHALFKEEDVKIHHLIETVLRAHLLSMNEYKRETCDRVCKSICQILKTLVVPMKTTENDPQCKVVCQAYIGSVKDEGLFATVQTLWENDKDNFAAASFRNDSLFGFASVITTTLH</sequence>
<evidence type="ECO:0000256" key="2">
    <source>
        <dbReference type="SAM" id="MobiDB-lite"/>
    </source>
</evidence>
<reference evidence="3" key="1">
    <citation type="journal article" date="2023" name="G3 (Bethesda)">
        <title>Whole genome assembly and annotation of the endangered Caribbean coral Acropora cervicornis.</title>
        <authorList>
            <person name="Selwyn J.D."/>
            <person name="Vollmer S.V."/>
        </authorList>
    </citation>
    <scope>NUCLEOTIDE SEQUENCE</scope>
    <source>
        <strain evidence="3">K2</strain>
    </source>
</reference>
<dbReference type="InterPro" id="IPR038586">
    <property type="entry name" value="Tctex-1-like_sf"/>
</dbReference>